<dbReference type="InterPro" id="IPR011711">
    <property type="entry name" value="GntR_C"/>
</dbReference>
<dbReference type="EMBL" id="QNRH01000002">
    <property type="protein sequence ID" value="RBO97312.1"/>
    <property type="molecule type" value="Genomic_DNA"/>
</dbReference>
<keyword evidence="1" id="KW-0805">Transcription regulation</keyword>
<feature type="domain" description="HTH gntR-type" evidence="4">
    <location>
        <begin position="19"/>
        <end position="77"/>
    </location>
</feature>
<accession>A0A366E4S6</accession>
<evidence type="ECO:0000256" key="2">
    <source>
        <dbReference type="ARBA" id="ARBA00023125"/>
    </source>
</evidence>
<evidence type="ECO:0000313" key="6">
    <source>
        <dbReference type="EMBL" id="RBO97312.1"/>
    </source>
</evidence>
<gene>
    <name evidence="6" type="ORF">DFR47_10293</name>
</gene>
<dbReference type="Pfam" id="PF00392">
    <property type="entry name" value="GntR"/>
    <property type="match status" value="1"/>
</dbReference>
<dbReference type="PANTHER" id="PTHR43537">
    <property type="entry name" value="TRANSCRIPTIONAL REGULATOR, GNTR FAMILY"/>
    <property type="match status" value="1"/>
</dbReference>
<name>A0A366E4S6_9HYPH</name>
<dbReference type="AlphaFoldDB" id="A0A366E4S6"/>
<dbReference type="InterPro" id="IPR000524">
    <property type="entry name" value="Tscrpt_reg_HTH_GntR"/>
</dbReference>
<comment type="caution">
    <text evidence="6">The sequence shown here is derived from an EMBL/GenBank/DDBJ whole genome shotgun (WGS) entry which is preliminary data.</text>
</comment>
<protein>
    <submittedName>
        <fullName evidence="6">GntR family transcriptional regulator</fullName>
    </submittedName>
</protein>
<proteinExistence type="predicted"/>
<dbReference type="Gene3D" id="1.20.120.530">
    <property type="entry name" value="GntR ligand-binding domain-like"/>
    <property type="match status" value="1"/>
</dbReference>
<evidence type="ECO:0000313" key="7">
    <source>
        <dbReference type="Proteomes" id="UP000252893"/>
    </source>
</evidence>
<dbReference type="SMART" id="SM00895">
    <property type="entry name" value="FCD"/>
    <property type="match status" value="1"/>
</dbReference>
<dbReference type="GO" id="GO:0003677">
    <property type="term" value="F:DNA binding"/>
    <property type="evidence" value="ECO:0007669"/>
    <property type="project" value="UniProtKB-KW"/>
</dbReference>
<evidence type="ECO:0000256" key="3">
    <source>
        <dbReference type="ARBA" id="ARBA00023163"/>
    </source>
</evidence>
<keyword evidence="3" id="KW-0804">Transcription</keyword>
<evidence type="ECO:0000259" key="4">
    <source>
        <dbReference type="SMART" id="SM00345"/>
    </source>
</evidence>
<dbReference type="SUPFAM" id="SSF46785">
    <property type="entry name" value="Winged helix' DNA-binding domain"/>
    <property type="match status" value="1"/>
</dbReference>
<dbReference type="InterPro" id="IPR036388">
    <property type="entry name" value="WH-like_DNA-bd_sf"/>
</dbReference>
<evidence type="ECO:0000259" key="5">
    <source>
        <dbReference type="SMART" id="SM00895"/>
    </source>
</evidence>
<dbReference type="SUPFAM" id="SSF48008">
    <property type="entry name" value="GntR ligand-binding domain-like"/>
    <property type="match status" value="1"/>
</dbReference>
<dbReference type="Proteomes" id="UP000252893">
    <property type="component" value="Unassembled WGS sequence"/>
</dbReference>
<organism evidence="6 7">
    <name type="scientific">Pseudochrobactrum asaccharolyticum</name>
    <dbReference type="NCBI Taxonomy" id="354351"/>
    <lineage>
        <taxon>Bacteria</taxon>
        <taxon>Pseudomonadati</taxon>
        <taxon>Pseudomonadota</taxon>
        <taxon>Alphaproteobacteria</taxon>
        <taxon>Hyphomicrobiales</taxon>
        <taxon>Brucellaceae</taxon>
        <taxon>Pseudochrobactrum</taxon>
    </lineage>
</organism>
<dbReference type="Pfam" id="PF07729">
    <property type="entry name" value="FCD"/>
    <property type="match status" value="1"/>
</dbReference>
<dbReference type="SMART" id="SM00345">
    <property type="entry name" value="HTH_GNTR"/>
    <property type="match status" value="1"/>
</dbReference>
<dbReference type="InterPro" id="IPR036390">
    <property type="entry name" value="WH_DNA-bd_sf"/>
</dbReference>
<dbReference type="RefSeq" id="WP_113943340.1">
    <property type="nucleotide sequence ID" value="NZ_JBHEEG010000002.1"/>
</dbReference>
<dbReference type="GO" id="GO:0003700">
    <property type="term" value="F:DNA-binding transcription factor activity"/>
    <property type="evidence" value="ECO:0007669"/>
    <property type="project" value="InterPro"/>
</dbReference>
<keyword evidence="2" id="KW-0238">DNA-binding</keyword>
<keyword evidence="7" id="KW-1185">Reference proteome</keyword>
<dbReference type="Gene3D" id="1.10.10.10">
    <property type="entry name" value="Winged helix-like DNA-binding domain superfamily/Winged helix DNA-binding domain"/>
    <property type="match status" value="1"/>
</dbReference>
<evidence type="ECO:0000256" key="1">
    <source>
        <dbReference type="ARBA" id="ARBA00023015"/>
    </source>
</evidence>
<sequence length="228" mass="25197">MPDKNKTPQPASGLLEEEAYQRIKQAIIDGSFSPADKLSIRGVCATLSLSPMPVRAALRRLINERALDATASGTALVPRLTRQEFQELTQMRLQLEPLALRLAAPHLTASDYAKLNALVASHEAARLAGDPAGVRQADTDFMLALYRASRSQLLLSFIESLWLRRSPFFWEARWALLSASTSRAPHRHSEIIHALQGGDIDAAQAFLTDEIQSACQFLLDVMSFKDDT</sequence>
<feature type="domain" description="GntR C-terminal" evidence="5">
    <location>
        <begin position="87"/>
        <end position="213"/>
    </location>
</feature>
<reference evidence="6 7" key="1">
    <citation type="submission" date="2018-06" db="EMBL/GenBank/DDBJ databases">
        <title>Genomic Encyclopedia of Type Strains, Phase IV (KMG-IV): sequencing the most valuable type-strain genomes for metagenomic binning, comparative biology and taxonomic classification.</title>
        <authorList>
            <person name="Goeker M."/>
        </authorList>
    </citation>
    <scope>NUCLEOTIDE SEQUENCE [LARGE SCALE GENOMIC DNA]</scope>
    <source>
        <strain evidence="6 7">DSM 25619</strain>
    </source>
</reference>
<dbReference type="InterPro" id="IPR008920">
    <property type="entry name" value="TF_FadR/GntR_C"/>
</dbReference>
<dbReference type="PANTHER" id="PTHR43537:SF39">
    <property type="entry name" value="HTH-TYPE TRANSCRIPTIONAL REGULATOR MCBR"/>
    <property type="match status" value="1"/>
</dbReference>
<dbReference type="OrthoDB" id="9815654at2"/>